<gene>
    <name evidence="1" type="ORF">KSF_101440</name>
</gene>
<proteinExistence type="predicted"/>
<reference evidence="1" key="1">
    <citation type="submission" date="2020-10" db="EMBL/GenBank/DDBJ databases">
        <title>Taxonomic study of unclassified bacteria belonging to the class Ktedonobacteria.</title>
        <authorList>
            <person name="Yabe S."/>
            <person name="Wang C.M."/>
            <person name="Zheng Y."/>
            <person name="Sakai Y."/>
            <person name="Cavaletti L."/>
            <person name="Monciardini P."/>
            <person name="Donadio S."/>
        </authorList>
    </citation>
    <scope>NUCLEOTIDE SEQUENCE</scope>
    <source>
        <strain evidence="1">ID150040</strain>
    </source>
</reference>
<dbReference type="EMBL" id="BNJK01000002">
    <property type="protein sequence ID" value="GHP00097.1"/>
    <property type="molecule type" value="Genomic_DNA"/>
</dbReference>
<dbReference type="AlphaFoldDB" id="A0A8J3J1X3"/>
<name>A0A8J3J1X3_9CHLR</name>
<dbReference type="Proteomes" id="UP000597444">
    <property type="component" value="Unassembled WGS sequence"/>
</dbReference>
<evidence type="ECO:0000313" key="1">
    <source>
        <dbReference type="EMBL" id="GHP00097.1"/>
    </source>
</evidence>
<dbReference type="Gene3D" id="3.40.50.720">
    <property type="entry name" value="NAD(P)-binding Rossmann-like Domain"/>
    <property type="match status" value="1"/>
</dbReference>
<dbReference type="InterPro" id="IPR036291">
    <property type="entry name" value="NAD(P)-bd_dom_sf"/>
</dbReference>
<dbReference type="SUPFAM" id="SSF51735">
    <property type="entry name" value="NAD(P)-binding Rossmann-fold domains"/>
    <property type="match status" value="1"/>
</dbReference>
<accession>A0A8J3J1X3</accession>
<keyword evidence="2" id="KW-1185">Reference proteome</keyword>
<comment type="caution">
    <text evidence="1">The sequence shown here is derived from an EMBL/GenBank/DDBJ whole genome shotgun (WGS) entry which is preliminary data.</text>
</comment>
<evidence type="ECO:0000313" key="2">
    <source>
        <dbReference type="Proteomes" id="UP000597444"/>
    </source>
</evidence>
<organism evidence="1 2">
    <name type="scientific">Reticulibacter mediterranei</name>
    <dbReference type="NCBI Taxonomy" id="2778369"/>
    <lineage>
        <taxon>Bacteria</taxon>
        <taxon>Bacillati</taxon>
        <taxon>Chloroflexota</taxon>
        <taxon>Ktedonobacteria</taxon>
        <taxon>Ktedonobacterales</taxon>
        <taxon>Reticulibacteraceae</taxon>
        <taxon>Reticulibacter</taxon>
    </lineage>
</organism>
<protein>
    <submittedName>
        <fullName evidence="1">Uncharacterized protein</fullName>
    </submittedName>
</protein>
<sequence>MSKRCYNVWQGKVNTPSETNLENMRAIYDTNVFGVMSVTKAMLPLLRHGALSPIFARISVLGLFRQPSVSGTNNRLRSSGHL</sequence>